<proteinExistence type="predicted"/>
<feature type="region of interest" description="Disordered" evidence="1">
    <location>
        <begin position="183"/>
        <end position="205"/>
    </location>
</feature>
<sequence>MNNPARLNYTRESKTGDWGKRGSVYQQLVPTLKMDSQVMRHELPTPARVYLCPDQPTGSMALGSVRSQNEPDCHENQLKLESTIGSVLHSIIKPGSDVCEELGFKEELCFDESSIDVTRPPTGRLHELDRCSIIQSSPLNLFSYDESPARPSTGRLPQPPTGRLRELDRRSIIQSSPLNLFSYNESPARPSTGRLRELDRRPPNGRLRELDKRSIIQSSPLNFLAYNECLPHGHQQVVSVNYRPEAGAPLFSPVRTALLSQVSELELPSRAAQHPIAASGGDDTTT</sequence>
<accession>A0A7R9G423</accession>
<reference evidence="2" key="1">
    <citation type="submission" date="2020-11" db="EMBL/GenBank/DDBJ databases">
        <authorList>
            <person name="Tran Van P."/>
        </authorList>
    </citation>
    <scope>NUCLEOTIDE SEQUENCE</scope>
</reference>
<evidence type="ECO:0000313" key="2">
    <source>
        <dbReference type="EMBL" id="CAD7264875.1"/>
    </source>
</evidence>
<gene>
    <name evidence="2" type="ORF">TSIB3V08_LOCUS8922</name>
</gene>
<name>A0A7R9G423_TIMSH</name>
<dbReference type="AlphaFoldDB" id="A0A7R9G423"/>
<organism evidence="2">
    <name type="scientific">Timema shepardi</name>
    <name type="common">Walking stick</name>
    <dbReference type="NCBI Taxonomy" id="629360"/>
    <lineage>
        <taxon>Eukaryota</taxon>
        <taxon>Metazoa</taxon>
        <taxon>Ecdysozoa</taxon>
        <taxon>Arthropoda</taxon>
        <taxon>Hexapoda</taxon>
        <taxon>Insecta</taxon>
        <taxon>Pterygota</taxon>
        <taxon>Neoptera</taxon>
        <taxon>Polyneoptera</taxon>
        <taxon>Phasmatodea</taxon>
        <taxon>Timematodea</taxon>
        <taxon>Timematoidea</taxon>
        <taxon>Timematidae</taxon>
        <taxon>Timema</taxon>
    </lineage>
</organism>
<feature type="compositionally biased region" description="Basic and acidic residues" evidence="1">
    <location>
        <begin position="194"/>
        <end position="205"/>
    </location>
</feature>
<dbReference type="EMBL" id="OC004846">
    <property type="protein sequence ID" value="CAD7264875.1"/>
    <property type="molecule type" value="Genomic_DNA"/>
</dbReference>
<protein>
    <submittedName>
        <fullName evidence="2">Uncharacterized protein</fullName>
    </submittedName>
</protein>
<evidence type="ECO:0000256" key="1">
    <source>
        <dbReference type="SAM" id="MobiDB-lite"/>
    </source>
</evidence>